<dbReference type="InterPro" id="IPR000719">
    <property type="entry name" value="Prot_kinase_dom"/>
</dbReference>
<dbReference type="PROSITE" id="PS51392">
    <property type="entry name" value="KEN"/>
    <property type="match status" value="1"/>
</dbReference>
<dbReference type="PANTHER" id="PTHR13954:SF6">
    <property type="entry name" value="NON-SPECIFIC SERINE_THREONINE PROTEIN KINASE"/>
    <property type="match status" value="1"/>
</dbReference>
<dbReference type="AlphaFoldDB" id="A0AA88W9D0"/>
<keyword evidence="17" id="KW-1015">Disulfide bond</keyword>
<keyword evidence="3" id="KW-0723">Serine/threonine-protein kinase</keyword>
<dbReference type="Gene3D" id="2.130.10.10">
    <property type="entry name" value="YVTN repeat-like/Quinoprotein amine dehydrogenase"/>
    <property type="match status" value="1"/>
</dbReference>
<dbReference type="GO" id="GO:0042742">
    <property type="term" value="P:defense response to bacterium"/>
    <property type="evidence" value="ECO:0007669"/>
    <property type="project" value="UniProtKB-ARBA"/>
</dbReference>
<evidence type="ECO:0000256" key="21">
    <source>
        <dbReference type="ARBA" id="ARBA00023230"/>
    </source>
</evidence>
<dbReference type="SMART" id="SM00580">
    <property type="entry name" value="PUG"/>
    <property type="match status" value="1"/>
</dbReference>
<name>A0AA88W9D0_9ASTE</name>
<evidence type="ECO:0000256" key="16">
    <source>
        <dbReference type="ARBA" id="ARBA00023136"/>
    </source>
</evidence>
<keyword evidence="15" id="KW-0805">Transcription regulation</keyword>
<organism evidence="30 31">
    <name type="scientific">Escallonia herrerae</name>
    <dbReference type="NCBI Taxonomy" id="1293975"/>
    <lineage>
        <taxon>Eukaryota</taxon>
        <taxon>Viridiplantae</taxon>
        <taxon>Streptophyta</taxon>
        <taxon>Embryophyta</taxon>
        <taxon>Tracheophyta</taxon>
        <taxon>Spermatophyta</taxon>
        <taxon>Magnoliopsida</taxon>
        <taxon>eudicotyledons</taxon>
        <taxon>Gunneridae</taxon>
        <taxon>Pentapetalae</taxon>
        <taxon>asterids</taxon>
        <taxon>campanulids</taxon>
        <taxon>Escalloniales</taxon>
        <taxon>Escalloniaceae</taxon>
        <taxon>Escallonia</taxon>
    </lineage>
</organism>
<dbReference type="PROSITE" id="PS00108">
    <property type="entry name" value="PROTEIN_KINASE_ST"/>
    <property type="match status" value="1"/>
</dbReference>
<comment type="catalytic activity">
    <reaction evidence="24">
        <text>L-seryl-[protein] + ATP = O-phospho-L-seryl-[protein] + ADP + H(+)</text>
        <dbReference type="Rhea" id="RHEA:17989"/>
        <dbReference type="Rhea" id="RHEA-COMP:9863"/>
        <dbReference type="Rhea" id="RHEA-COMP:11604"/>
        <dbReference type="ChEBI" id="CHEBI:15378"/>
        <dbReference type="ChEBI" id="CHEBI:29999"/>
        <dbReference type="ChEBI" id="CHEBI:30616"/>
        <dbReference type="ChEBI" id="CHEBI:83421"/>
        <dbReference type="ChEBI" id="CHEBI:456216"/>
        <dbReference type="EC" id="2.7.11.1"/>
    </reaction>
</comment>
<dbReference type="Gene3D" id="3.30.200.20">
    <property type="entry name" value="Phosphorylase Kinase, domain 1"/>
    <property type="match status" value="1"/>
</dbReference>
<dbReference type="Proteomes" id="UP001188597">
    <property type="component" value="Unassembled WGS sequence"/>
</dbReference>
<evidence type="ECO:0000259" key="29">
    <source>
        <dbReference type="PROSITE" id="PS51392"/>
    </source>
</evidence>
<dbReference type="PANTHER" id="PTHR13954">
    <property type="entry name" value="IRE1-RELATED"/>
    <property type="match status" value="1"/>
</dbReference>
<reference evidence="30" key="1">
    <citation type="submission" date="2022-12" db="EMBL/GenBank/DDBJ databases">
        <title>Draft genome assemblies for two species of Escallonia (Escalloniales).</title>
        <authorList>
            <person name="Chanderbali A."/>
            <person name="Dervinis C."/>
            <person name="Anghel I."/>
            <person name="Soltis D."/>
            <person name="Soltis P."/>
            <person name="Zapata F."/>
        </authorList>
    </citation>
    <scope>NUCLEOTIDE SEQUENCE</scope>
    <source>
        <strain evidence="30">UCBG64.0493</strain>
        <tissue evidence="30">Leaf</tissue>
    </source>
</reference>
<keyword evidence="18" id="KW-0804">Transcription</keyword>
<dbReference type="GO" id="GO:0036498">
    <property type="term" value="P:IRE1-mediated unfolded protein response"/>
    <property type="evidence" value="ECO:0007669"/>
    <property type="project" value="TreeGrafter"/>
</dbReference>
<dbReference type="PROSITE" id="PS50011">
    <property type="entry name" value="PROTEIN_KINASE_DOM"/>
    <property type="match status" value="1"/>
</dbReference>
<dbReference type="GO" id="GO:0002376">
    <property type="term" value="P:immune system process"/>
    <property type="evidence" value="ECO:0007669"/>
    <property type="project" value="UniProtKB-KW"/>
</dbReference>
<dbReference type="InterPro" id="IPR045133">
    <property type="entry name" value="IRE1/2-like"/>
</dbReference>
<evidence type="ECO:0000256" key="2">
    <source>
        <dbReference type="ARBA" id="ARBA00012513"/>
    </source>
</evidence>
<dbReference type="GO" id="GO:0008380">
    <property type="term" value="P:RNA splicing"/>
    <property type="evidence" value="ECO:0007669"/>
    <property type="project" value="UniProtKB-KW"/>
</dbReference>
<evidence type="ECO:0000256" key="20">
    <source>
        <dbReference type="ARBA" id="ARBA00023187"/>
    </source>
</evidence>
<keyword evidence="20" id="KW-0508">mRNA splicing</keyword>
<dbReference type="InterPro" id="IPR018391">
    <property type="entry name" value="PQQ_b-propeller_rpt"/>
</dbReference>
<dbReference type="GO" id="GO:0004521">
    <property type="term" value="F:RNA endonuclease activity"/>
    <property type="evidence" value="ECO:0007669"/>
    <property type="project" value="InterPro"/>
</dbReference>
<dbReference type="FunFam" id="3.30.200.20:FF:000077">
    <property type="entry name" value="Putative Serine/threonine-protein kinase/endoribonuclease IRE1"/>
    <property type="match status" value="1"/>
</dbReference>
<keyword evidence="16" id="KW-0472">Membrane</keyword>
<keyword evidence="10" id="KW-0378">Hydrolase</keyword>
<accession>A0AA88W9D0</accession>
<keyword evidence="14" id="KW-1133">Transmembrane helix</keyword>
<evidence type="ECO:0000256" key="17">
    <source>
        <dbReference type="ARBA" id="ARBA00023157"/>
    </source>
</evidence>
<dbReference type="GO" id="GO:0051082">
    <property type="term" value="F:unfolded protein binding"/>
    <property type="evidence" value="ECO:0007669"/>
    <property type="project" value="TreeGrafter"/>
</dbReference>
<evidence type="ECO:0000256" key="22">
    <source>
        <dbReference type="ARBA" id="ARBA00023268"/>
    </source>
</evidence>
<dbReference type="GO" id="GO:0016787">
    <property type="term" value="F:hydrolase activity"/>
    <property type="evidence" value="ECO:0007669"/>
    <property type="project" value="UniProtKB-KW"/>
</dbReference>
<comment type="catalytic activity">
    <reaction evidence="23">
        <text>L-threonyl-[protein] + ATP = O-phospho-L-threonyl-[protein] + ADP + H(+)</text>
        <dbReference type="Rhea" id="RHEA:46608"/>
        <dbReference type="Rhea" id="RHEA-COMP:11060"/>
        <dbReference type="Rhea" id="RHEA-COMP:11605"/>
        <dbReference type="ChEBI" id="CHEBI:15378"/>
        <dbReference type="ChEBI" id="CHEBI:30013"/>
        <dbReference type="ChEBI" id="CHEBI:30616"/>
        <dbReference type="ChEBI" id="CHEBI:61977"/>
        <dbReference type="ChEBI" id="CHEBI:456216"/>
        <dbReference type="EC" id="2.7.11.1"/>
    </reaction>
</comment>
<dbReference type="InterPro" id="IPR010513">
    <property type="entry name" value="KEN_dom"/>
</dbReference>
<dbReference type="SUPFAM" id="SSF50998">
    <property type="entry name" value="Quinoprotein alcohol dehydrogenase-like"/>
    <property type="match status" value="1"/>
</dbReference>
<proteinExistence type="predicted"/>
<dbReference type="InterPro" id="IPR008271">
    <property type="entry name" value="Ser/Thr_kinase_AS"/>
</dbReference>
<evidence type="ECO:0000256" key="3">
    <source>
        <dbReference type="ARBA" id="ARBA00022527"/>
    </source>
</evidence>
<dbReference type="SUPFAM" id="SSF56112">
    <property type="entry name" value="Protein kinase-like (PK-like)"/>
    <property type="match status" value="1"/>
</dbReference>
<feature type="domain" description="Protein kinase" evidence="28">
    <location>
        <begin position="480"/>
        <end position="770"/>
    </location>
</feature>
<evidence type="ECO:0000256" key="7">
    <source>
        <dbReference type="ARBA" id="ARBA00022729"/>
    </source>
</evidence>
<evidence type="ECO:0000256" key="1">
    <source>
        <dbReference type="ARBA" id="ARBA00004115"/>
    </source>
</evidence>
<keyword evidence="8" id="KW-0547">Nucleotide-binding</keyword>
<evidence type="ECO:0000256" key="15">
    <source>
        <dbReference type="ARBA" id="ARBA00023015"/>
    </source>
</evidence>
<keyword evidence="11" id="KW-0256">Endoplasmic reticulum</keyword>
<evidence type="ECO:0000256" key="11">
    <source>
        <dbReference type="ARBA" id="ARBA00022824"/>
    </source>
</evidence>
<dbReference type="GO" id="GO:0005524">
    <property type="term" value="F:ATP binding"/>
    <property type="evidence" value="ECO:0007669"/>
    <property type="project" value="UniProtKB-KW"/>
</dbReference>
<dbReference type="Pfam" id="PF00069">
    <property type="entry name" value="Pkinase"/>
    <property type="match status" value="1"/>
</dbReference>
<evidence type="ECO:0000256" key="26">
    <source>
        <dbReference type="SAM" id="MobiDB-lite"/>
    </source>
</evidence>
<dbReference type="SMART" id="SM00220">
    <property type="entry name" value="S_TKc"/>
    <property type="match status" value="1"/>
</dbReference>
<feature type="domain" description="KEN" evidence="29">
    <location>
        <begin position="773"/>
        <end position="904"/>
    </location>
</feature>
<dbReference type="CDD" id="cd10422">
    <property type="entry name" value="RNase_Ire1"/>
    <property type="match status" value="1"/>
</dbReference>
<dbReference type="InterPro" id="IPR011047">
    <property type="entry name" value="Quinoprotein_ADH-like_sf"/>
</dbReference>
<evidence type="ECO:0000256" key="27">
    <source>
        <dbReference type="SAM" id="SignalP"/>
    </source>
</evidence>
<feature type="chain" id="PRO_5041706253" description="non-specific serine/threonine protein kinase" evidence="27">
    <location>
        <begin position="21"/>
        <end position="907"/>
    </location>
</feature>
<dbReference type="GO" id="GO:0009751">
    <property type="term" value="P:response to salicylic acid"/>
    <property type="evidence" value="ECO:0007669"/>
    <property type="project" value="UniProtKB-ARBA"/>
</dbReference>
<keyword evidence="19" id="KW-0325">Glycoprotein</keyword>
<dbReference type="FunFam" id="1.20.1440.180:FF:000002">
    <property type="entry name" value="Serine/threonine-protein kinase/endoribonuclease IRE1"/>
    <property type="match status" value="1"/>
</dbReference>
<feature type="region of interest" description="Disordered" evidence="26">
    <location>
        <begin position="408"/>
        <end position="460"/>
    </location>
</feature>
<keyword evidence="22" id="KW-0511">Multifunctional enzyme</keyword>
<dbReference type="FunFam" id="2.130.10.10:FF:001716">
    <property type="entry name" value="Inositol requiring 1-1"/>
    <property type="match status" value="1"/>
</dbReference>
<evidence type="ECO:0000256" key="5">
    <source>
        <dbReference type="ARBA" id="ARBA00022679"/>
    </source>
</evidence>
<keyword evidence="13" id="KW-0391">Immunity</keyword>
<evidence type="ECO:0000313" key="31">
    <source>
        <dbReference type="Proteomes" id="UP001188597"/>
    </source>
</evidence>
<evidence type="ECO:0000256" key="4">
    <source>
        <dbReference type="ARBA" id="ARBA00022664"/>
    </source>
</evidence>
<evidence type="ECO:0000256" key="13">
    <source>
        <dbReference type="ARBA" id="ARBA00022859"/>
    </source>
</evidence>
<dbReference type="GO" id="GO:1990604">
    <property type="term" value="C:IRE1-TRAF2-ASK1 complex"/>
    <property type="evidence" value="ECO:0007669"/>
    <property type="project" value="TreeGrafter"/>
</dbReference>
<evidence type="ECO:0000256" key="9">
    <source>
        <dbReference type="ARBA" id="ARBA00022777"/>
    </source>
</evidence>
<evidence type="ECO:0000313" key="30">
    <source>
        <dbReference type="EMBL" id="KAK3023426.1"/>
    </source>
</evidence>
<evidence type="ECO:0000256" key="24">
    <source>
        <dbReference type="ARBA" id="ARBA00048679"/>
    </source>
</evidence>
<comment type="caution">
    <text evidence="30">The sequence shown here is derived from an EMBL/GenBank/DDBJ whole genome shotgun (WGS) entry which is preliminary data.</text>
</comment>
<evidence type="ECO:0000259" key="28">
    <source>
        <dbReference type="PROSITE" id="PS50011"/>
    </source>
</evidence>
<evidence type="ECO:0000256" key="6">
    <source>
        <dbReference type="ARBA" id="ARBA00022692"/>
    </source>
</evidence>
<dbReference type="EMBL" id="JAVXUP010000657">
    <property type="protein sequence ID" value="KAK3023426.1"/>
    <property type="molecule type" value="Genomic_DNA"/>
</dbReference>
<keyword evidence="21" id="KW-0834">Unfolded protein response</keyword>
<dbReference type="SMART" id="SM00564">
    <property type="entry name" value="PQQ"/>
    <property type="match status" value="3"/>
</dbReference>
<dbReference type="InterPro" id="IPR015943">
    <property type="entry name" value="WD40/YVTN_repeat-like_dom_sf"/>
</dbReference>
<feature type="signal peptide" evidence="27">
    <location>
        <begin position="1"/>
        <end position="20"/>
    </location>
</feature>
<evidence type="ECO:0000256" key="12">
    <source>
        <dbReference type="ARBA" id="ARBA00022840"/>
    </source>
</evidence>
<dbReference type="Pfam" id="PF06479">
    <property type="entry name" value="Ribonuc_2-5A"/>
    <property type="match status" value="1"/>
</dbReference>
<keyword evidence="4" id="KW-0507">mRNA processing</keyword>
<dbReference type="GO" id="GO:0004674">
    <property type="term" value="F:protein serine/threonine kinase activity"/>
    <property type="evidence" value="ECO:0007669"/>
    <property type="project" value="UniProtKB-KW"/>
</dbReference>
<evidence type="ECO:0000256" key="18">
    <source>
        <dbReference type="ARBA" id="ARBA00023163"/>
    </source>
</evidence>
<gene>
    <name evidence="30" type="ORF">RJ639_042814</name>
</gene>
<keyword evidence="5" id="KW-0808">Transferase</keyword>
<keyword evidence="9" id="KW-0418">Kinase</keyword>
<keyword evidence="7 27" id="KW-0732">Signal</keyword>
<dbReference type="GO" id="GO:0006397">
    <property type="term" value="P:mRNA processing"/>
    <property type="evidence" value="ECO:0007669"/>
    <property type="project" value="UniProtKB-KW"/>
</dbReference>
<keyword evidence="31" id="KW-1185">Reference proteome</keyword>
<sequence>MKRLFCLLCIFFLLLSGSAAEVLRSEVSKVPYKSLFRKDLDSHNQAPTRRSLLSHSDSEHDTALVAALDGTIHLMELKSTKVIWSLASGPSIYSSYQAPVNHDNDKENASGARGGYFVDCGDDWKLYAHSELGKVNLDMTAEEFLSITPHITDDGGVVLGSKKTTVFLVDAKTGRLLHTYSLFDSSSTSGSNVESSALFNKSVEEWEKSGSANLRTDERPLYITRTDYLLKSYAPNSDKVLWNVTVSDIGAAFLCTDVEDLITGAPVYELPSEPGARFNMPLPCQSKAVVFRLRSPNMLESLIKPGRLPEGHHEKMLPMPPPTYMLPSRPTTVDFPDTNRNNEVEALVPMSPLTKNSGISGVQHVKMPYDGGYSMLSDGRSAWSLLFLLIAGGCFTYYHTLVARKSTKQSSNLDPKTVSSRRKKNRKSGKSISNAENKEKQTSSDLEDGNSNGEGDRRPFLNFKQLTDGRADGRVIGKLFVSNTEIAKGSNGTIVLEGIYEGRPVAVKRLVKAHHDVAFKEIQNLIASDRHSNIVRWYGVEYDQDFVYLSLERCTCSLNDLIQMYSEFSERPSSSEGQSPQAMTEYKVRLDSIKGIMPDIELWKANDYPSPILLNLMRDVVSGLVHLHELGIIHRDLKPQNVLIIKERAMCAKLSDMGISKRLVEDMSSMSHHATGYGSSGWQAPEQLLHGRQTRAVDLFSLGCVLFFCITRGRHPFGDNLERDINIAKNRLDLFLVVHIPEAVDLFSRLLDHHAEHRPKAIEVLLHPFFWSSELRLSFLRDTSDRVELEDRESDSGILKALEGIASVALGGKWDEKMEPAFIANIGHYRRYKFDSVRDLLRVMRNKLNHYRELPKEIQELLGPVPEGFYNYFASRFPKLLIKVYKVMHKYCKEEEWFQKYVNSSTV</sequence>
<evidence type="ECO:0000256" key="10">
    <source>
        <dbReference type="ARBA" id="ARBA00022801"/>
    </source>
</evidence>
<evidence type="ECO:0000256" key="8">
    <source>
        <dbReference type="ARBA" id="ARBA00022741"/>
    </source>
</evidence>
<dbReference type="FunFam" id="1.10.510.10:FF:000463">
    <property type="entry name" value="Serine/threonine-protein kinase/endoribonuclease IRE1a"/>
    <property type="match status" value="1"/>
</dbReference>
<dbReference type="EC" id="2.7.11.1" evidence="2"/>
<dbReference type="Gene3D" id="1.10.510.10">
    <property type="entry name" value="Transferase(Phosphotransferase) domain 1"/>
    <property type="match status" value="1"/>
</dbReference>
<protein>
    <recommendedName>
        <fullName evidence="2">non-specific serine/threonine protein kinase</fullName>
        <ecNumber evidence="2">2.7.11.1</ecNumber>
    </recommendedName>
</protein>
<comment type="subunit">
    <text evidence="25">Homodimer; disulfide-linked. Dimer formation is driven by hydrophobic interactions within the N-terminal luminal domains and stabilized by disulfide bridges.</text>
</comment>
<keyword evidence="12" id="KW-0067">ATP-binding</keyword>
<comment type="subcellular location">
    <subcellularLocation>
        <location evidence="1">Endoplasmic reticulum membrane</location>
        <topology evidence="1">Single-pass type I membrane protein</topology>
    </subcellularLocation>
</comment>
<evidence type="ECO:0000256" key="23">
    <source>
        <dbReference type="ARBA" id="ARBA00047899"/>
    </source>
</evidence>
<evidence type="ECO:0000256" key="14">
    <source>
        <dbReference type="ARBA" id="ARBA00022989"/>
    </source>
</evidence>
<evidence type="ECO:0000256" key="19">
    <source>
        <dbReference type="ARBA" id="ARBA00023180"/>
    </source>
</evidence>
<evidence type="ECO:0000256" key="25">
    <source>
        <dbReference type="ARBA" id="ARBA00065357"/>
    </source>
</evidence>
<dbReference type="InterPro" id="IPR038357">
    <property type="entry name" value="KEN_sf"/>
</dbReference>
<keyword evidence="6" id="KW-0812">Transmembrane</keyword>
<feature type="compositionally biased region" description="Basic residues" evidence="26">
    <location>
        <begin position="419"/>
        <end position="429"/>
    </location>
</feature>
<dbReference type="Gene3D" id="1.20.1440.180">
    <property type="entry name" value="KEN domain"/>
    <property type="match status" value="1"/>
</dbReference>
<dbReference type="InterPro" id="IPR011009">
    <property type="entry name" value="Kinase-like_dom_sf"/>
</dbReference>